<dbReference type="Proteomes" id="UP000241203">
    <property type="component" value="Unassembled WGS sequence"/>
</dbReference>
<dbReference type="PANTHER" id="PTHR30502:SF0">
    <property type="entry name" value="PHOSPHOENOLPYRUVATE CARBOXYLASE FAMILY PROTEIN"/>
    <property type="match status" value="1"/>
</dbReference>
<evidence type="ECO:0000256" key="2">
    <source>
        <dbReference type="ARBA" id="ARBA00022723"/>
    </source>
</evidence>
<dbReference type="InterPro" id="IPR040442">
    <property type="entry name" value="Pyrv_kinase-like_dom_sf"/>
</dbReference>
<dbReference type="Pfam" id="PF03328">
    <property type="entry name" value="HpcH_HpaI"/>
    <property type="match status" value="1"/>
</dbReference>
<evidence type="ECO:0000313" key="7">
    <source>
        <dbReference type="Proteomes" id="UP000241203"/>
    </source>
</evidence>
<dbReference type="Proteomes" id="UP000268291">
    <property type="component" value="Unassembled WGS sequence"/>
</dbReference>
<reference evidence="5 7" key="1">
    <citation type="submission" date="2018-03" db="EMBL/GenBank/DDBJ databases">
        <title>Genomic Encyclopedia of Archaeal and Bacterial Type Strains, Phase II (KMG-II): from individual species to whole genera.</title>
        <authorList>
            <person name="Goeker M."/>
        </authorList>
    </citation>
    <scope>NUCLEOTIDE SEQUENCE [LARGE SCALE GENOMIC DNA]</scope>
    <source>
        <strain evidence="5 7">DSM 21548</strain>
    </source>
</reference>
<dbReference type="PANTHER" id="PTHR30502">
    <property type="entry name" value="2-KETO-3-DEOXY-L-RHAMNONATE ALDOLASE"/>
    <property type="match status" value="1"/>
</dbReference>
<dbReference type="InterPro" id="IPR005000">
    <property type="entry name" value="Aldolase/citrate-lyase_domain"/>
</dbReference>
<comment type="similarity">
    <text evidence="1">Belongs to the HpcH/HpaI aldolase family.</text>
</comment>
<dbReference type="OrthoDB" id="86160at2"/>
<evidence type="ECO:0000256" key="1">
    <source>
        <dbReference type="ARBA" id="ARBA00005568"/>
    </source>
</evidence>
<keyword evidence="2" id="KW-0479">Metal-binding</keyword>
<organism evidence="5 7">
    <name type="scientific">Labedella gwakjiensis</name>
    <dbReference type="NCBI Taxonomy" id="390269"/>
    <lineage>
        <taxon>Bacteria</taxon>
        <taxon>Bacillati</taxon>
        <taxon>Actinomycetota</taxon>
        <taxon>Actinomycetes</taxon>
        <taxon>Micrococcales</taxon>
        <taxon>Microbacteriaceae</taxon>
        <taxon>Labedella</taxon>
    </lineage>
</organism>
<dbReference type="Gene3D" id="3.20.20.60">
    <property type="entry name" value="Phosphoenolpyruvate-binding domains"/>
    <property type="match status" value="1"/>
</dbReference>
<gene>
    <name evidence="5" type="ORF">CLV49_1213</name>
    <name evidence="6" type="ORF">ELQ93_17960</name>
</gene>
<evidence type="ECO:0000259" key="4">
    <source>
        <dbReference type="Pfam" id="PF03328"/>
    </source>
</evidence>
<feature type="domain" description="HpcH/HpaI aldolase/citrate lyase" evidence="4">
    <location>
        <begin position="22"/>
        <end position="246"/>
    </location>
</feature>
<protein>
    <submittedName>
        <fullName evidence="5">2,4-dihydroxyhept-2-enedioate aldolase</fullName>
    </submittedName>
</protein>
<dbReference type="SUPFAM" id="SSF51621">
    <property type="entry name" value="Phosphoenolpyruvate/pyruvate domain"/>
    <property type="match status" value="1"/>
</dbReference>
<comment type="caution">
    <text evidence="5">The sequence shown here is derived from an EMBL/GenBank/DDBJ whole genome shotgun (WGS) entry which is preliminary data.</text>
</comment>
<evidence type="ECO:0000313" key="6">
    <source>
        <dbReference type="EMBL" id="RUQ81699.1"/>
    </source>
</evidence>
<evidence type="ECO:0000313" key="5">
    <source>
        <dbReference type="EMBL" id="PSL37606.1"/>
    </source>
</evidence>
<name>A0A2P8GUH2_9MICO</name>
<sequence>MRFRPNALKRRLLSGVPQNAAWLFTADVDAAEILGGSGFDALILDREHTAVSMERTLEQVRAIRSAGESTVLVRVRRGDPAEVAVLLDMGAEGLLLPDARSAAEVRGFVASTRYPPSGTRGAHYTVSRAAGWGGQAEEYREGAERELLLIAMIESAEGADAVPDLADVDGLDMLFIGPLDLSGSVGAFGAWEDPRYLEALDRTESLALAGGMMLGGALAPPGDAAAWVSRGHLLVTVGSDVTFLRSAASTARSTFPS</sequence>
<dbReference type="AlphaFoldDB" id="A0A2P8GUH2"/>
<proteinExistence type="inferred from homology"/>
<dbReference type="InterPro" id="IPR050251">
    <property type="entry name" value="HpcH-HpaI_aldolase"/>
</dbReference>
<accession>A0A2P8GUH2</accession>
<dbReference type="GO" id="GO:0016832">
    <property type="term" value="F:aldehyde-lyase activity"/>
    <property type="evidence" value="ECO:0007669"/>
    <property type="project" value="TreeGrafter"/>
</dbReference>
<keyword evidence="8" id="KW-1185">Reference proteome</keyword>
<dbReference type="EMBL" id="RZGY01000007">
    <property type="protein sequence ID" value="RUQ81699.1"/>
    <property type="molecule type" value="Genomic_DNA"/>
</dbReference>
<evidence type="ECO:0000256" key="3">
    <source>
        <dbReference type="ARBA" id="ARBA00023239"/>
    </source>
</evidence>
<dbReference type="GO" id="GO:0046872">
    <property type="term" value="F:metal ion binding"/>
    <property type="evidence" value="ECO:0007669"/>
    <property type="project" value="UniProtKB-KW"/>
</dbReference>
<dbReference type="GO" id="GO:0005737">
    <property type="term" value="C:cytoplasm"/>
    <property type="evidence" value="ECO:0007669"/>
    <property type="project" value="TreeGrafter"/>
</dbReference>
<keyword evidence="3" id="KW-0456">Lyase</keyword>
<dbReference type="EMBL" id="PYAU01000001">
    <property type="protein sequence ID" value="PSL37606.1"/>
    <property type="molecule type" value="Genomic_DNA"/>
</dbReference>
<dbReference type="RefSeq" id="WP_106562731.1">
    <property type="nucleotide sequence ID" value="NZ_PYAU01000001.1"/>
</dbReference>
<reference evidence="6 8" key="2">
    <citation type="submission" date="2018-12" db="EMBL/GenBank/DDBJ databases">
        <authorList>
            <person name="hu s."/>
            <person name="Xu Y."/>
            <person name="Xu B."/>
            <person name="Li F."/>
        </authorList>
    </citation>
    <scope>NUCLEOTIDE SEQUENCE [LARGE SCALE GENOMIC DNA]</scope>
    <source>
        <strain evidence="6 8">KSW2-17</strain>
    </source>
</reference>
<dbReference type="InterPro" id="IPR015813">
    <property type="entry name" value="Pyrv/PenolPyrv_kinase-like_dom"/>
</dbReference>
<evidence type="ECO:0000313" key="8">
    <source>
        <dbReference type="Proteomes" id="UP000268291"/>
    </source>
</evidence>